<dbReference type="OrthoDB" id="2379727at2"/>
<dbReference type="SUPFAM" id="SSF56112">
    <property type="entry name" value="Protein kinase-like (PK-like)"/>
    <property type="match status" value="1"/>
</dbReference>
<reference evidence="2 3" key="1">
    <citation type="submission" date="2018-06" db="EMBL/GenBank/DDBJ databases">
        <title>Thermoflavimicrobium daqus sp. nov., a thermophilic microbe isolated from Moutai-flavour Daqu.</title>
        <authorList>
            <person name="Wang X."/>
            <person name="Zhou H."/>
        </authorList>
    </citation>
    <scope>NUCLEOTIDE SEQUENCE [LARGE SCALE GENOMIC DNA]</scope>
    <source>
        <strain evidence="2 3">FBKL4.011</strain>
    </source>
</reference>
<dbReference type="InterPro" id="IPR011009">
    <property type="entry name" value="Kinase-like_dom_sf"/>
</dbReference>
<feature type="domain" description="Aminoglycoside phosphotransferase" evidence="1">
    <location>
        <begin position="110"/>
        <end position="263"/>
    </location>
</feature>
<gene>
    <name evidence="2" type="ORF">DL897_01035</name>
</gene>
<protein>
    <recommendedName>
        <fullName evidence="1">Aminoglycoside phosphotransferase domain-containing protein</fullName>
    </recommendedName>
</protein>
<sequence length="353" mass="41275">MSFTSNYNPSLTKVIQLYGWTPSKIQQFGKIWKITDRDGSIYALKKAKQSKAKLMVLHHMLEGVQEAGFSHLLPWISSQDEEPVVSVNDENWYATQWKQVDESQHLSSIQLIRSLGKLHHLAQAMVDPYPELATQISKEIPKEWKEKKEELFFLTKEGERQFCSPFEKVLEQKRDMIERNFDFAIRGLERFVETESGKAPRFTICHRRIHPSNVIVSGDQFYWIDFDHAQVDSPVRDVAMFLHRFVEQKGETQDLVRLLEAYQQENPLLPKEKRLLAIYLAYPERVIKTVRRYIAQPKLSTEADYVKKLDGEIQHIEAIQEVVQSLWSTKVRLGTKRSATDRTNEKSKGKRKK</sequence>
<dbReference type="Pfam" id="PF01636">
    <property type="entry name" value="APH"/>
    <property type="match status" value="1"/>
</dbReference>
<evidence type="ECO:0000313" key="2">
    <source>
        <dbReference type="EMBL" id="RAL26665.1"/>
    </source>
</evidence>
<name>A0A364K8N9_9BACL</name>
<dbReference type="AlphaFoldDB" id="A0A364K8N9"/>
<evidence type="ECO:0000313" key="3">
    <source>
        <dbReference type="Proteomes" id="UP000251213"/>
    </source>
</evidence>
<organism evidence="2 3">
    <name type="scientific">Thermoflavimicrobium daqui</name>
    <dbReference type="NCBI Taxonomy" id="2137476"/>
    <lineage>
        <taxon>Bacteria</taxon>
        <taxon>Bacillati</taxon>
        <taxon>Bacillota</taxon>
        <taxon>Bacilli</taxon>
        <taxon>Bacillales</taxon>
        <taxon>Thermoactinomycetaceae</taxon>
        <taxon>Thermoflavimicrobium</taxon>
    </lineage>
</organism>
<accession>A0A364K8N9</accession>
<dbReference type="EMBL" id="QJKK01000001">
    <property type="protein sequence ID" value="RAL26665.1"/>
    <property type="molecule type" value="Genomic_DNA"/>
</dbReference>
<dbReference type="InterPro" id="IPR047175">
    <property type="entry name" value="CotS-like"/>
</dbReference>
<dbReference type="PANTHER" id="PTHR39179:SF3">
    <property type="entry name" value="COTS-RELATED PROTEIN"/>
    <property type="match status" value="1"/>
</dbReference>
<dbReference type="Gene3D" id="3.30.200.20">
    <property type="entry name" value="Phosphorylase Kinase, domain 1"/>
    <property type="match status" value="1"/>
</dbReference>
<dbReference type="Proteomes" id="UP000251213">
    <property type="component" value="Unassembled WGS sequence"/>
</dbReference>
<proteinExistence type="predicted"/>
<dbReference type="RefSeq" id="WP_113657270.1">
    <property type="nucleotide sequence ID" value="NZ_KZ845663.1"/>
</dbReference>
<keyword evidence="3" id="KW-1185">Reference proteome</keyword>
<comment type="caution">
    <text evidence="2">The sequence shown here is derived from an EMBL/GenBank/DDBJ whole genome shotgun (WGS) entry which is preliminary data.</text>
</comment>
<dbReference type="Gene3D" id="3.90.1200.10">
    <property type="match status" value="1"/>
</dbReference>
<dbReference type="GO" id="GO:0042601">
    <property type="term" value="C:endospore-forming forespore"/>
    <property type="evidence" value="ECO:0007669"/>
    <property type="project" value="TreeGrafter"/>
</dbReference>
<evidence type="ECO:0000259" key="1">
    <source>
        <dbReference type="Pfam" id="PF01636"/>
    </source>
</evidence>
<reference evidence="2 3" key="2">
    <citation type="submission" date="2018-06" db="EMBL/GenBank/DDBJ databases">
        <authorList>
            <person name="Zhirakovskaya E."/>
        </authorList>
    </citation>
    <scope>NUCLEOTIDE SEQUENCE [LARGE SCALE GENOMIC DNA]</scope>
    <source>
        <strain evidence="2 3">FBKL4.011</strain>
    </source>
</reference>
<dbReference type="PANTHER" id="PTHR39179">
    <property type="entry name" value="SPORE COAT PROTEIN I"/>
    <property type="match status" value="1"/>
</dbReference>
<dbReference type="InterPro" id="IPR002575">
    <property type="entry name" value="Aminoglycoside_PTrfase"/>
</dbReference>